<evidence type="ECO:0000313" key="9">
    <source>
        <dbReference type="EMBL" id="SIT55825.1"/>
    </source>
</evidence>
<evidence type="ECO:0000256" key="2">
    <source>
        <dbReference type="ARBA" id="ARBA00022448"/>
    </source>
</evidence>
<feature type="domain" description="ABC transmembrane type-1" evidence="8">
    <location>
        <begin position="84"/>
        <end position="297"/>
    </location>
</feature>
<keyword evidence="3" id="KW-1003">Cell membrane</keyword>
<evidence type="ECO:0000256" key="1">
    <source>
        <dbReference type="ARBA" id="ARBA00004651"/>
    </source>
</evidence>
<feature type="transmembrane region" description="Helical" evidence="7">
    <location>
        <begin position="278"/>
        <end position="300"/>
    </location>
</feature>
<keyword evidence="4 7" id="KW-0812">Transmembrane</keyword>
<name>A0A1R3V7E0_9HYPH</name>
<dbReference type="CDD" id="cd06261">
    <property type="entry name" value="TM_PBP2"/>
    <property type="match status" value="1"/>
</dbReference>
<dbReference type="Proteomes" id="UP000188388">
    <property type="component" value="Unassembled WGS sequence"/>
</dbReference>
<organism evidence="9 10">
    <name type="scientific">Mesorhizobium prunaredense</name>
    <dbReference type="NCBI Taxonomy" id="1631249"/>
    <lineage>
        <taxon>Bacteria</taxon>
        <taxon>Pseudomonadati</taxon>
        <taxon>Pseudomonadota</taxon>
        <taxon>Alphaproteobacteria</taxon>
        <taxon>Hyphomicrobiales</taxon>
        <taxon>Phyllobacteriaceae</taxon>
        <taxon>Mesorhizobium</taxon>
    </lineage>
</organism>
<feature type="transmembrane region" description="Helical" evidence="7">
    <location>
        <begin position="121"/>
        <end position="141"/>
    </location>
</feature>
<comment type="subcellular location">
    <subcellularLocation>
        <location evidence="1 7">Cell membrane</location>
        <topology evidence="1 7">Multi-pass membrane protein</topology>
    </subcellularLocation>
</comment>
<dbReference type="EMBL" id="FTPD01000017">
    <property type="protein sequence ID" value="SIT55825.1"/>
    <property type="molecule type" value="Genomic_DNA"/>
</dbReference>
<reference evidence="10" key="1">
    <citation type="submission" date="2017-01" db="EMBL/GenBank/DDBJ databases">
        <authorList>
            <person name="Brunel B."/>
        </authorList>
    </citation>
    <scope>NUCLEOTIDE SEQUENCE [LARGE SCALE GENOMIC DNA]</scope>
</reference>
<dbReference type="AlphaFoldDB" id="A0A1R3V7E0"/>
<evidence type="ECO:0000256" key="5">
    <source>
        <dbReference type="ARBA" id="ARBA00022989"/>
    </source>
</evidence>
<feature type="transmembrane region" description="Helical" evidence="7">
    <location>
        <begin position="88"/>
        <end position="109"/>
    </location>
</feature>
<dbReference type="InterPro" id="IPR035906">
    <property type="entry name" value="MetI-like_sf"/>
</dbReference>
<feature type="transmembrane region" description="Helical" evidence="7">
    <location>
        <begin position="169"/>
        <end position="192"/>
    </location>
</feature>
<dbReference type="InterPro" id="IPR051393">
    <property type="entry name" value="ABC_transporter_permease"/>
</dbReference>
<keyword evidence="2 7" id="KW-0813">Transport</keyword>
<keyword evidence="10" id="KW-1185">Reference proteome</keyword>
<keyword evidence="5 7" id="KW-1133">Transmembrane helix</keyword>
<dbReference type="InterPro" id="IPR000515">
    <property type="entry name" value="MetI-like"/>
</dbReference>
<dbReference type="Gene3D" id="1.10.3720.10">
    <property type="entry name" value="MetI-like"/>
    <property type="match status" value="1"/>
</dbReference>
<dbReference type="SUPFAM" id="SSF161098">
    <property type="entry name" value="MetI-like"/>
    <property type="match status" value="1"/>
</dbReference>
<evidence type="ECO:0000256" key="7">
    <source>
        <dbReference type="RuleBase" id="RU363032"/>
    </source>
</evidence>
<sequence>MTSLPTCGTCRPARAVPDKLRGVNAAYLFALPAVALIAIVVLAPIAVVILLSFSNYSLGATDWSLVGIGNYAQLVHDRSFLNALSNTALYVSVVVSMSVLLGLLLAILVHGTGRLRRLYEVIFFLPVASTLVALGLVWKFMLHSRIGPINELIAALGLQRIDFFNNPSIAIFALAAIGVWHLVGFNMILFLAGLTGIPRDLYQAAAIDGADGFWDRLFRVTWPMLGPTTIFVTITSTITAFQVFDTVAVITHGGPAGSTDVILYQLYQASFQYFETGYASALTVVFLIIMMAISAVQIFAARGVHYS</sequence>
<protein>
    <submittedName>
        <fullName evidence="9">ABC transporter permease</fullName>
    </submittedName>
</protein>
<dbReference type="PANTHER" id="PTHR30193">
    <property type="entry name" value="ABC TRANSPORTER PERMEASE PROTEIN"/>
    <property type="match status" value="1"/>
</dbReference>
<dbReference type="STRING" id="1631249.BQ8794_240032"/>
<evidence type="ECO:0000256" key="6">
    <source>
        <dbReference type="ARBA" id="ARBA00023136"/>
    </source>
</evidence>
<dbReference type="GO" id="GO:0005886">
    <property type="term" value="C:plasma membrane"/>
    <property type="evidence" value="ECO:0007669"/>
    <property type="project" value="UniProtKB-SubCell"/>
</dbReference>
<evidence type="ECO:0000256" key="4">
    <source>
        <dbReference type="ARBA" id="ARBA00022692"/>
    </source>
</evidence>
<keyword evidence="6 7" id="KW-0472">Membrane</keyword>
<evidence type="ECO:0000313" key="10">
    <source>
        <dbReference type="Proteomes" id="UP000188388"/>
    </source>
</evidence>
<evidence type="ECO:0000256" key="3">
    <source>
        <dbReference type="ARBA" id="ARBA00022475"/>
    </source>
</evidence>
<dbReference type="Pfam" id="PF00528">
    <property type="entry name" value="BPD_transp_1"/>
    <property type="match status" value="1"/>
</dbReference>
<evidence type="ECO:0000259" key="8">
    <source>
        <dbReference type="PROSITE" id="PS50928"/>
    </source>
</evidence>
<dbReference type="PANTHER" id="PTHR30193:SF37">
    <property type="entry name" value="INNER MEMBRANE ABC TRANSPORTER PERMEASE PROTEIN YCJO"/>
    <property type="match status" value="1"/>
</dbReference>
<feature type="transmembrane region" description="Helical" evidence="7">
    <location>
        <begin position="27"/>
        <end position="53"/>
    </location>
</feature>
<dbReference type="GO" id="GO:0055085">
    <property type="term" value="P:transmembrane transport"/>
    <property type="evidence" value="ECO:0007669"/>
    <property type="project" value="InterPro"/>
</dbReference>
<accession>A0A1R3V7E0</accession>
<comment type="similarity">
    <text evidence="7">Belongs to the binding-protein-dependent transport system permease family.</text>
</comment>
<dbReference type="PROSITE" id="PS50928">
    <property type="entry name" value="ABC_TM1"/>
    <property type="match status" value="1"/>
</dbReference>
<proteinExistence type="inferred from homology"/>
<gene>
    <name evidence="9" type="ORF">BQ8794_240032</name>
</gene>